<dbReference type="GO" id="GO:0046583">
    <property type="term" value="F:monoatomic cation efflux transmembrane transporter activity"/>
    <property type="evidence" value="ECO:0007669"/>
    <property type="project" value="TreeGrafter"/>
</dbReference>
<feature type="transmembrane region" description="Helical" evidence="6">
    <location>
        <begin position="245"/>
        <end position="265"/>
    </location>
</feature>
<feature type="transmembrane region" description="Helical" evidence="6">
    <location>
        <begin position="161"/>
        <end position="179"/>
    </location>
</feature>
<feature type="transmembrane region" description="Helical" evidence="6">
    <location>
        <begin position="277"/>
        <end position="296"/>
    </location>
</feature>
<keyword evidence="2 6" id="KW-0812">Transmembrane</keyword>
<proteinExistence type="predicted"/>
<feature type="region of interest" description="Disordered" evidence="5">
    <location>
        <begin position="340"/>
        <end position="367"/>
    </location>
</feature>
<feature type="compositionally biased region" description="Basic and acidic residues" evidence="5">
    <location>
        <begin position="354"/>
        <end position="367"/>
    </location>
</feature>
<dbReference type="PANTHER" id="PTHR37955:SF1">
    <property type="entry name" value="DEP DOMAIN-CONTAINING PROTEIN"/>
    <property type="match status" value="1"/>
</dbReference>
<dbReference type="Pfam" id="PF03595">
    <property type="entry name" value="SLAC1"/>
    <property type="match status" value="1"/>
</dbReference>
<evidence type="ECO:0000256" key="3">
    <source>
        <dbReference type="ARBA" id="ARBA00022989"/>
    </source>
</evidence>
<sequence length="367" mass="38802">MSTTDAREASDGVGPAARPRAGRRGARHRLTANLFGIPLGLAGVAQCWAVAHDLGTAPTWPADVLWVITAAVWLLVAGAYYARHHRPADLARELADPTFGPFVAVSAIVPMMLGAAVARQLPTVGHVVFLVALVLTLVAGGWLSGQWILSETTLAQWHPGYFLPTVGGGLIAAGLSAGFGDRWLAQVMFGYGTVCWIVLGSIILTRLFTQPQLPVPLRTTIAIEMAPPVVAGIAWFRINGGQVDAIALGLAGYALLMAMIQIRLIPLFRTVPFGPGWWAFSFPYAATVAYALQWLSVQPVTGVHTWTWAFLVIVTAGAAVLAGRTVMALVGDRFLPPGAPATPDPVGAPLGRAHALDHEAPERSASR</sequence>
<dbReference type="AlphaFoldDB" id="A0A6J4J2Q2"/>
<feature type="transmembrane region" description="Helical" evidence="6">
    <location>
        <begin position="30"/>
        <end position="51"/>
    </location>
</feature>
<evidence type="ECO:0000256" key="6">
    <source>
        <dbReference type="SAM" id="Phobius"/>
    </source>
</evidence>
<feature type="transmembrane region" description="Helical" evidence="6">
    <location>
        <begin position="185"/>
        <end position="209"/>
    </location>
</feature>
<reference evidence="7" key="1">
    <citation type="submission" date="2020-02" db="EMBL/GenBank/DDBJ databases">
        <authorList>
            <person name="Meier V. D."/>
        </authorList>
    </citation>
    <scope>NUCLEOTIDE SEQUENCE</scope>
    <source>
        <strain evidence="7">AVDCRST_MAG52</strain>
    </source>
</reference>
<evidence type="ECO:0008006" key="8">
    <source>
        <dbReference type="Google" id="ProtNLM"/>
    </source>
</evidence>
<comment type="subcellular location">
    <subcellularLocation>
        <location evidence="1">Membrane</location>
        <topology evidence="1">Multi-pass membrane protein</topology>
    </subcellularLocation>
</comment>
<dbReference type="InterPro" id="IPR004695">
    <property type="entry name" value="SLAC1/Mae1/Ssu1/TehA"/>
</dbReference>
<organism evidence="7">
    <name type="scientific">uncultured Blastococcus sp</name>
    <dbReference type="NCBI Taxonomy" id="217144"/>
    <lineage>
        <taxon>Bacteria</taxon>
        <taxon>Bacillati</taxon>
        <taxon>Actinomycetota</taxon>
        <taxon>Actinomycetes</taxon>
        <taxon>Geodermatophilales</taxon>
        <taxon>Geodermatophilaceae</taxon>
        <taxon>Blastococcus</taxon>
        <taxon>environmental samples</taxon>
    </lineage>
</organism>
<feature type="transmembrane region" description="Helical" evidence="6">
    <location>
        <begin position="124"/>
        <end position="149"/>
    </location>
</feature>
<dbReference type="EMBL" id="CADCTN010000209">
    <property type="protein sequence ID" value="CAA9267796.1"/>
    <property type="molecule type" value="Genomic_DNA"/>
</dbReference>
<keyword evidence="3 6" id="KW-1133">Transmembrane helix</keyword>
<accession>A0A6J4J2Q2</accession>
<feature type="transmembrane region" description="Helical" evidence="6">
    <location>
        <begin position="308"/>
        <end position="330"/>
    </location>
</feature>
<dbReference type="PANTHER" id="PTHR37955">
    <property type="entry name" value="TELLURITE RESISTANCE PROTEIN TEHA"/>
    <property type="match status" value="1"/>
</dbReference>
<evidence type="ECO:0000256" key="2">
    <source>
        <dbReference type="ARBA" id="ARBA00022692"/>
    </source>
</evidence>
<feature type="compositionally biased region" description="Basic and acidic residues" evidence="5">
    <location>
        <begin position="1"/>
        <end position="10"/>
    </location>
</feature>
<evidence type="ECO:0000256" key="4">
    <source>
        <dbReference type="ARBA" id="ARBA00023136"/>
    </source>
</evidence>
<evidence type="ECO:0000256" key="1">
    <source>
        <dbReference type="ARBA" id="ARBA00004141"/>
    </source>
</evidence>
<keyword evidence="4 6" id="KW-0472">Membrane</keyword>
<dbReference type="InterPro" id="IPR038665">
    <property type="entry name" value="Voltage-dep_anion_channel_sf"/>
</dbReference>
<feature type="transmembrane region" description="Helical" evidence="6">
    <location>
        <begin position="63"/>
        <end position="82"/>
    </location>
</feature>
<evidence type="ECO:0000256" key="5">
    <source>
        <dbReference type="SAM" id="MobiDB-lite"/>
    </source>
</evidence>
<name>A0A6J4J2Q2_9ACTN</name>
<dbReference type="GO" id="GO:0005886">
    <property type="term" value="C:plasma membrane"/>
    <property type="evidence" value="ECO:0007669"/>
    <property type="project" value="TreeGrafter"/>
</dbReference>
<protein>
    <recommendedName>
        <fullName evidence="8">Tellurite resistance protein TehA</fullName>
    </recommendedName>
</protein>
<feature type="region of interest" description="Disordered" evidence="5">
    <location>
        <begin position="1"/>
        <end position="25"/>
    </location>
</feature>
<dbReference type="Gene3D" id="1.50.10.150">
    <property type="entry name" value="Voltage-dependent anion channel"/>
    <property type="match status" value="1"/>
</dbReference>
<gene>
    <name evidence="7" type="ORF">AVDCRST_MAG52-3019</name>
</gene>
<dbReference type="InterPro" id="IPR052951">
    <property type="entry name" value="Tellurite_res_ion_channel"/>
</dbReference>
<evidence type="ECO:0000313" key="7">
    <source>
        <dbReference type="EMBL" id="CAA9267796.1"/>
    </source>
</evidence>